<keyword evidence="2" id="KW-0812">Transmembrane</keyword>
<dbReference type="HOGENOM" id="CLU_592981_0_0_11"/>
<proteinExistence type="predicted"/>
<organism evidence="3 6">
    <name type="scientific">Actinopolyspora erythraea</name>
    <dbReference type="NCBI Taxonomy" id="414996"/>
    <lineage>
        <taxon>Bacteria</taxon>
        <taxon>Bacillati</taxon>
        <taxon>Actinomycetota</taxon>
        <taxon>Actinomycetes</taxon>
        <taxon>Actinopolysporales</taxon>
        <taxon>Actinopolysporaceae</taxon>
        <taxon>Actinopolyspora</taxon>
    </lineage>
</organism>
<dbReference type="eggNOG" id="ENOG50348T2">
    <property type="taxonomic scope" value="Bacteria"/>
</dbReference>
<dbReference type="KEGG" id="aey:CDG81_20965"/>
<feature type="compositionally biased region" description="Acidic residues" evidence="1">
    <location>
        <begin position="353"/>
        <end position="364"/>
    </location>
</feature>
<evidence type="ECO:0000256" key="2">
    <source>
        <dbReference type="SAM" id="Phobius"/>
    </source>
</evidence>
<protein>
    <submittedName>
        <fullName evidence="3">Uncharacterized protein</fullName>
    </submittedName>
</protein>
<accession>A0A099D9M0</accession>
<evidence type="ECO:0000313" key="4">
    <source>
        <dbReference type="EMBL" id="KGI82591.1"/>
    </source>
</evidence>
<keyword evidence="5" id="KW-1185">Reference proteome</keyword>
<dbReference type="Proteomes" id="UP000029737">
    <property type="component" value="Unassembled WGS sequence"/>
</dbReference>
<gene>
    <name evidence="3" type="ORF">CDG81_20965</name>
    <name evidence="4" type="ORF">IL38_03915</name>
</gene>
<feature type="region of interest" description="Disordered" evidence="1">
    <location>
        <begin position="1"/>
        <end position="390"/>
    </location>
</feature>
<reference evidence="3 6" key="2">
    <citation type="submission" date="2017-08" db="EMBL/GenBank/DDBJ databases">
        <title>The complete genome sequence of moderately halophilic actinomycete Actinopolyspora erythraea YIM 90600, the producer of novel erythromycin, novel actinopolysporins A-C and tubercidin.</title>
        <authorList>
            <person name="Yin M."/>
            <person name="Tang S."/>
        </authorList>
    </citation>
    <scope>NUCLEOTIDE SEQUENCE [LARGE SCALE GENOMIC DNA]</scope>
    <source>
        <strain evidence="3 6">YIM 90600</strain>
    </source>
</reference>
<feature type="transmembrane region" description="Helical" evidence="2">
    <location>
        <begin position="428"/>
        <end position="445"/>
    </location>
</feature>
<feature type="transmembrane region" description="Helical" evidence="2">
    <location>
        <begin position="398"/>
        <end position="422"/>
    </location>
</feature>
<feature type="compositionally biased region" description="Low complexity" evidence="1">
    <location>
        <begin position="73"/>
        <end position="111"/>
    </location>
</feature>
<dbReference type="EMBL" id="JPMV01000010">
    <property type="protein sequence ID" value="KGI82591.1"/>
    <property type="molecule type" value="Genomic_DNA"/>
</dbReference>
<feature type="compositionally biased region" description="Low complexity" evidence="1">
    <location>
        <begin position="182"/>
        <end position="197"/>
    </location>
</feature>
<dbReference type="EMBL" id="CP022752">
    <property type="protein sequence ID" value="ASU80330.1"/>
    <property type="molecule type" value="Genomic_DNA"/>
</dbReference>
<reference evidence="4 5" key="1">
    <citation type="journal article" date="2014" name="PLoS ONE">
        <title>Identification and Characterization of a New Erythromycin Biosynthetic Gene Cluster in Actinopolyspora erythraea YIM90600, a Novel Erythronolide-Producing Halophilic Actinomycete Isolated from Salt Field.</title>
        <authorList>
            <person name="Chen D."/>
            <person name="Feng J."/>
            <person name="Huang L."/>
            <person name="Zhang Q."/>
            <person name="Wu J."/>
            <person name="Zhu X."/>
            <person name="Duan Y."/>
            <person name="Xu Z."/>
        </authorList>
    </citation>
    <scope>NUCLEOTIDE SEQUENCE [LARGE SCALE GENOMIC DNA]</scope>
    <source>
        <strain evidence="4 5">YIM90600</strain>
    </source>
</reference>
<evidence type="ECO:0000313" key="3">
    <source>
        <dbReference type="EMBL" id="ASU80330.1"/>
    </source>
</evidence>
<dbReference type="AlphaFoldDB" id="A0A099D9M0"/>
<evidence type="ECO:0000313" key="6">
    <source>
        <dbReference type="Proteomes" id="UP000215043"/>
    </source>
</evidence>
<feature type="transmembrane region" description="Helical" evidence="2">
    <location>
        <begin position="457"/>
        <end position="477"/>
    </location>
</feature>
<keyword evidence="2" id="KW-0472">Membrane</keyword>
<evidence type="ECO:0000313" key="5">
    <source>
        <dbReference type="Proteomes" id="UP000029737"/>
    </source>
</evidence>
<evidence type="ECO:0000256" key="1">
    <source>
        <dbReference type="SAM" id="MobiDB-lite"/>
    </source>
</evidence>
<feature type="compositionally biased region" description="Polar residues" evidence="1">
    <location>
        <begin position="1"/>
        <end position="17"/>
    </location>
</feature>
<dbReference type="Proteomes" id="UP000215043">
    <property type="component" value="Chromosome"/>
</dbReference>
<sequence length="479" mass="49167">MESMSRDSGSGDPSQRTVAELLAEHGGGGQRGSRRRRRRAEDPSETAPQAIIERVNSDSGKMLPVDPAETEESAPSGEGTASGAGATAAPGAATTPPATTPSEPATAQPPTTGSPVERPTSPPTTTPPRRRVSGAGPRRPDSFGTGASETGAQRVPEDEPGQWATPATGEQPAGPAAEQDVTASATPPAASLPAAASPAPPAEDAETTAQQPALPVRVPGTSGMSRKESPAPEEETAQWQGPPSQPSAPDASAQDGTASRNSAPASVPEDATERFPPVGGRATGDPEVTDGDGTALLEYPVPAGTEPADSEESEARAAVSDGSRGTAHYDPYEEVGAGLGDSDEFYTGMVDDPYAESEDYDEDPDGRVSEQPPTGLRAEEDEDEPEAAGLGRSRAKEWVLLVAQTLGGLLGGGLVWMGFRWLWSEFPLPALAAALAFTGALVLVARKVLRTDDLQTILLSVLVGLVCTVSPVAFLLVGY</sequence>
<name>A0A099D9M0_9ACTN</name>
<keyword evidence="2" id="KW-1133">Transmembrane helix</keyword>